<dbReference type="AlphaFoldDB" id="W6M351"/>
<sequence length="57" mass="6181">MTNDGLLRYNRQILLWDPAWLPRSGLGAGSDVPASQVCPLIRAAGAARRHSHAGAWE</sequence>
<proteinExistence type="predicted"/>
<reference evidence="1" key="2">
    <citation type="submission" date="2014-03" db="EMBL/GenBank/DDBJ databases">
        <title>Candidatus Competibacter-lineage genomes retrieved from metagenomes reveal functional metabolic diversity.</title>
        <authorList>
            <person name="McIlroy S.J."/>
            <person name="Albertsen M."/>
            <person name="Andresen E.K."/>
            <person name="Saunders A.M."/>
            <person name="Kristiansen R."/>
            <person name="Stokholm-Bjerregaard M."/>
            <person name="Nielsen K.L."/>
            <person name="Nielsen P.H."/>
        </authorList>
    </citation>
    <scope>NUCLEOTIDE SEQUENCE</scope>
    <source>
        <strain evidence="1">Run_A_D11</strain>
    </source>
</reference>
<organism evidence="1 2">
    <name type="scientific">Candidatus Competibacter denitrificans Run_A_D11</name>
    <dbReference type="NCBI Taxonomy" id="1400863"/>
    <lineage>
        <taxon>Bacteria</taxon>
        <taxon>Pseudomonadati</taxon>
        <taxon>Pseudomonadota</taxon>
        <taxon>Gammaproteobacteria</taxon>
        <taxon>Candidatus Competibacteraceae</taxon>
        <taxon>Candidatus Competibacter</taxon>
    </lineage>
</organism>
<accession>W6M351</accession>
<dbReference type="Proteomes" id="UP000035760">
    <property type="component" value="Unassembled WGS sequence"/>
</dbReference>
<gene>
    <name evidence="1" type="ORF">BN873_230002</name>
</gene>
<keyword evidence="2" id="KW-1185">Reference proteome</keyword>
<dbReference type="STRING" id="1400863.BN873_230002"/>
<dbReference type="EMBL" id="CBTJ020000029">
    <property type="protein sequence ID" value="CDI01987.1"/>
    <property type="molecule type" value="Genomic_DNA"/>
</dbReference>
<dbReference type="RefSeq" id="WP_171820422.1">
    <property type="nucleotide sequence ID" value="NZ_CBTJ020000029.1"/>
</dbReference>
<comment type="caution">
    <text evidence="1">The sequence shown here is derived from an EMBL/GenBank/DDBJ whole genome shotgun (WGS) entry which is preliminary data.</text>
</comment>
<reference evidence="1" key="1">
    <citation type="submission" date="2013-07" db="EMBL/GenBank/DDBJ databases">
        <authorList>
            <person name="McIlroy S."/>
        </authorList>
    </citation>
    <scope>NUCLEOTIDE SEQUENCE [LARGE SCALE GENOMIC DNA]</scope>
    <source>
        <strain evidence="1">Run_A_D11</strain>
    </source>
</reference>
<protein>
    <submittedName>
        <fullName evidence="1">Uncharacterized protein</fullName>
    </submittedName>
</protein>
<evidence type="ECO:0000313" key="2">
    <source>
        <dbReference type="Proteomes" id="UP000035760"/>
    </source>
</evidence>
<evidence type="ECO:0000313" key="1">
    <source>
        <dbReference type="EMBL" id="CDI01987.1"/>
    </source>
</evidence>
<name>W6M351_9GAMM</name>